<accession>E9HH88</accession>
<feature type="region of interest" description="Disordered" evidence="1">
    <location>
        <begin position="74"/>
        <end position="97"/>
    </location>
</feature>
<evidence type="ECO:0000313" key="3">
    <source>
        <dbReference type="EMBL" id="EFX68901.1"/>
    </source>
</evidence>
<evidence type="ECO:0000313" key="4">
    <source>
        <dbReference type="Proteomes" id="UP000000305"/>
    </source>
</evidence>
<organism evidence="3 4">
    <name type="scientific">Daphnia pulex</name>
    <name type="common">Water flea</name>
    <dbReference type="NCBI Taxonomy" id="6669"/>
    <lineage>
        <taxon>Eukaryota</taxon>
        <taxon>Metazoa</taxon>
        <taxon>Ecdysozoa</taxon>
        <taxon>Arthropoda</taxon>
        <taxon>Crustacea</taxon>
        <taxon>Branchiopoda</taxon>
        <taxon>Diplostraca</taxon>
        <taxon>Cladocera</taxon>
        <taxon>Anomopoda</taxon>
        <taxon>Daphniidae</taxon>
        <taxon>Daphnia</taxon>
    </lineage>
</organism>
<evidence type="ECO:0000313" key="2">
    <source>
        <dbReference type="EMBL" id="EFX65979.1"/>
    </source>
</evidence>
<dbReference type="EMBL" id="GL732646">
    <property type="protein sequence ID" value="EFX68901.1"/>
    <property type="molecule type" value="Genomic_DNA"/>
</dbReference>
<dbReference type="KEGG" id="dpx:DAPPUDRAFT_263873"/>
<evidence type="ECO:0000256" key="1">
    <source>
        <dbReference type="SAM" id="MobiDB-lite"/>
    </source>
</evidence>
<name>E9HH88_DAPPU</name>
<keyword evidence="4" id="KW-1185">Reference proteome</keyword>
<dbReference type="Proteomes" id="UP000000305">
    <property type="component" value="Unassembled WGS sequence"/>
</dbReference>
<dbReference type="EMBL" id="GL732721">
    <property type="protein sequence ID" value="EFX65979.1"/>
    <property type="molecule type" value="Genomic_DNA"/>
</dbReference>
<dbReference type="AlphaFoldDB" id="E9HH88"/>
<reference evidence="3 4" key="1">
    <citation type="journal article" date="2011" name="Science">
        <title>The ecoresponsive genome of Daphnia pulex.</title>
        <authorList>
            <person name="Colbourne J.K."/>
            <person name="Pfrender M.E."/>
            <person name="Gilbert D."/>
            <person name="Thomas W.K."/>
            <person name="Tucker A."/>
            <person name="Oakley T.H."/>
            <person name="Tokishita S."/>
            <person name="Aerts A."/>
            <person name="Arnold G.J."/>
            <person name="Basu M.K."/>
            <person name="Bauer D.J."/>
            <person name="Caceres C.E."/>
            <person name="Carmel L."/>
            <person name="Casola C."/>
            <person name="Choi J.H."/>
            <person name="Detter J.C."/>
            <person name="Dong Q."/>
            <person name="Dusheyko S."/>
            <person name="Eads B.D."/>
            <person name="Frohlich T."/>
            <person name="Geiler-Samerotte K.A."/>
            <person name="Gerlach D."/>
            <person name="Hatcher P."/>
            <person name="Jogdeo S."/>
            <person name="Krijgsveld J."/>
            <person name="Kriventseva E.V."/>
            <person name="Kultz D."/>
            <person name="Laforsch C."/>
            <person name="Lindquist E."/>
            <person name="Lopez J."/>
            <person name="Manak J.R."/>
            <person name="Muller J."/>
            <person name="Pangilinan J."/>
            <person name="Patwardhan R.P."/>
            <person name="Pitluck S."/>
            <person name="Pritham E.J."/>
            <person name="Rechtsteiner A."/>
            <person name="Rho M."/>
            <person name="Rogozin I.B."/>
            <person name="Sakarya O."/>
            <person name="Salamov A."/>
            <person name="Schaack S."/>
            <person name="Shapiro H."/>
            <person name="Shiga Y."/>
            <person name="Skalitzky C."/>
            <person name="Smith Z."/>
            <person name="Souvorov A."/>
            <person name="Sung W."/>
            <person name="Tang Z."/>
            <person name="Tsuchiya D."/>
            <person name="Tu H."/>
            <person name="Vos H."/>
            <person name="Wang M."/>
            <person name="Wolf Y.I."/>
            <person name="Yamagata H."/>
            <person name="Yamada T."/>
            <person name="Ye Y."/>
            <person name="Shaw J.R."/>
            <person name="Andrews J."/>
            <person name="Crease T.J."/>
            <person name="Tang H."/>
            <person name="Lucas S.M."/>
            <person name="Robertson H.M."/>
            <person name="Bork P."/>
            <person name="Koonin E.V."/>
            <person name="Zdobnov E.M."/>
            <person name="Grigoriev I.V."/>
            <person name="Lynch M."/>
            <person name="Boore J.L."/>
        </authorList>
    </citation>
    <scope>NUCLEOTIDE SEQUENCE [LARGE SCALE GENOMIC DNA]</scope>
</reference>
<sequence length="97" mass="10935">MPIWWRIHLTPSSMAPTSSKFNKALVTVDHQGVSCFKDAVNVERIYRQLVQPPIIEGPLIPLFFDLFARSNNGDHGSDFDRGSPNPENKGDQNNNNK</sequence>
<proteinExistence type="predicted"/>
<dbReference type="KEGG" id="dpx:DAPPUDRAFT_259448"/>
<gene>
    <name evidence="3" type="ORF">DAPPUDRAFT_259448</name>
    <name evidence="2" type="ORF">DAPPUDRAFT_263873</name>
</gene>
<dbReference type="HOGENOM" id="CLU_2348763_0_0_1"/>
<protein>
    <submittedName>
        <fullName evidence="3">Uncharacterized protein</fullName>
    </submittedName>
</protein>